<keyword evidence="3" id="KW-1185">Reference proteome</keyword>
<comment type="caution">
    <text evidence="2">The sequence shown here is derived from an EMBL/GenBank/DDBJ whole genome shotgun (WGS) entry which is preliminary data.</text>
</comment>
<feature type="region of interest" description="Disordered" evidence="1">
    <location>
        <begin position="1"/>
        <end position="22"/>
    </location>
</feature>
<organism evidence="2 3">
    <name type="scientific">Mycena citricolor</name>
    <dbReference type="NCBI Taxonomy" id="2018698"/>
    <lineage>
        <taxon>Eukaryota</taxon>
        <taxon>Fungi</taxon>
        <taxon>Dikarya</taxon>
        <taxon>Basidiomycota</taxon>
        <taxon>Agaricomycotina</taxon>
        <taxon>Agaricomycetes</taxon>
        <taxon>Agaricomycetidae</taxon>
        <taxon>Agaricales</taxon>
        <taxon>Marasmiineae</taxon>
        <taxon>Mycenaceae</taxon>
        <taxon>Mycena</taxon>
    </lineage>
</organism>
<dbReference type="AlphaFoldDB" id="A0AAD2H1X1"/>
<sequence>MSQGYHERQISASSQESGRGQHEFVGCAAQSAFRSILSMDSNVRTSLLEDASRVMNLAAQLPPSQSSLALEEALSCSFETLRFCDQNRPRSVFSPVFQGFVLQRRLKRAERNLR</sequence>
<evidence type="ECO:0000313" key="2">
    <source>
        <dbReference type="EMBL" id="CAK5266585.1"/>
    </source>
</evidence>
<name>A0AAD2H1X1_9AGAR</name>
<reference evidence="2" key="1">
    <citation type="submission" date="2023-11" db="EMBL/GenBank/DDBJ databases">
        <authorList>
            <person name="De Vega J J."/>
            <person name="De Vega J J."/>
        </authorList>
    </citation>
    <scope>NUCLEOTIDE SEQUENCE</scope>
</reference>
<dbReference type="Proteomes" id="UP001295794">
    <property type="component" value="Unassembled WGS sequence"/>
</dbReference>
<evidence type="ECO:0000313" key="3">
    <source>
        <dbReference type="Proteomes" id="UP001295794"/>
    </source>
</evidence>
<proteinExistence type="predicted"/>
<evidence type="ECO:0000256" key="1">
    <source>
        <dbReference type="SAM" id="MobiDB-lite"/>
    </source>
</evidence>
<dbReference type="EMBL" id="CAVNYO010000109">
    <property type="protein sequence ID" value="CAK5266585.1"/>
    <property type="molecule type" value="Genomic_DNA"/>
</dbReference>
<protein>
    <submittedName>
        <fullName evidence="2">Uncharacterized protein</fullName>
    </submittedName>
</protein>
<accession>A0AAD2H1X1</accession>
<gene>
    <name evidence="2" type="ORF">MYCIT1_LOCUS8435</name>
</gene>